<dbReference type="EMBL" id="PFCN01000017">
    <property type="protein sequence ID" value="PIR70455.1"/>
    <property type="molecule type" value="Genomic_DNA"/>
</dbReference>
<comment type="caution">
    <text evidence="2">The sequence shown here is derived from an EMBL/GenBank/DDBJ whole genome shotgun (WGS) entry which is preliminary data.</text>
</comment>
<dbReference type="InterPro" id="IPR000600">
    <property type="entry name" value="ROK"/>
</dbReference>
<reference evidence="3" key="1">
    <citation type="submission" date="2017-09" db="EMBL/GenBank/DDBJ databases">
        <title>Depth-based differentiation of microbial function through sediment-hosted aquifers and enrichment of novel symbionts in the deep terrestrial subsurface.</title>
        <authorList>
            <person name="Probst A.J."/>
            <person name="Ladd B."/>
            <person name="Jarett J.K."/>
            <person name="Geller-Mcgrath D.E."/>
            <person name="Sieber C.M.K."/>
            <person name="Emerson J.B."/>
            <person name="Anantharaman K."/>
            <person name="Thomas B.C."/>
            <person name="Malmstrom R."/>
            <person name="Stieglmeier M."/>
            <person name="Klingl A."/>
            <person name="Woyke T."/>
            <person name="Ryan C.M."/>
            <person name="Banfield J.F."/>
        </authorList>
    </citation>
    <scope>NUCLEOTIDE SEQUENCE [LARGE SCALE GENOMIC DNA]</scope>
</reference>
<dbReference type="Pfam" id="PF00480">
    <property type="entry name" value="ROK"/>
    <property type="match status" value="1"/>
</dbReference>
<evidence type="ECO:0000313" key="3">
    <source>
        <dbReference type="Proteomes" id="UP000229383"/>
    </source>
</evidence>
<dbReference type="InterPro" id="IPR043129">
    <property type="entry name" value="ATPase_NBD"/>
</dbReference>
<name>A0A2H0TI16_9BACT</name>
<dbReference type="Gene3D" id="3.30.420.40">
    <property type="match status" value="2"/>
</dbReference>
<dbReference type="GO" id="GO:0008761">
    <property type="term" value="F:UDP-N-acetylglucosamine 2-epimerase activity"/>
    <property type="evidence" value="ECO:0007669"/>
    <property type="project" value="TreeGrafter"/>
</dbReference>
<dbReference type="SUPFAM" id="SSF53067">
    <property type="entry name" value="Actin-like ATPase domain"/>
    <property type="match status" value="1"/>
</dbReference>
<sequence length="281" mass="30365">MYILFDIGGTKMRIAASRNGSEILDSKIVPTPKDFWEGMQTIKKISYDLIKGEKIDSAAGGIAGPLNKEKTMLVNSPNLPGWVEKPLVGELEHILASSVYIENDTAMVGLGEAIHGAGAKYSIVAYVTVSTGVGGVRIVDEHIDRSAAGFEIGHHIINFSSEAKCPSCEAGGHLEAYVSGAALEGYFEKKPYEITDPSVWEETAKILAYGLNNVAVFWSPEIIVLGGAMIVGNPAIPMDRIKYYFEETCKIFAENPVIEKASLGDVGGLYGAMEYLRQNLI</sequence>
<organism evidence="2 3">
    <name type="scientific">Candidatus Niyogibacteria bacterium CG10_big_fil_rev_8_21_14_0_10_42_19</name>
    <dbReference type="NCBI Taxonomy" id="1974725"/>
    <lineage>
        <taxon>Bacteria</taxon>
        <taxon>Candidatus Niyogiibacteriota</taxon>
    </lineage>
</organism>
<dbReference type="PANTHER" id="PTHR18964:SF149">
    <property type="entry name" value="BIFUNCTIONAL UDP-N-ACETYLGLUCOSAMINE 2-EPIMERASE_N-ACETYLMANNOSAMINE KINASE"/>
    <property type="match status" value="1"/>
</dbReference>
<dbReference type="CDD" id="cd23763">
    <property type="entry name" value="ASKHA_ATPase_ROK"/>
    <property type="match status" value="1"/>
</dbReference>
<evidence type="ECO:0000313" key="2">
    <source>
        <dbReference type="EMBL" id="PIR70455.1"/>
    </source>
</evidence>
<proteinExistence type="inferred from homology"/>
<protein>
    <recommendedName>
        <fullName evidence="4">ROK family protein</fullName>
    </recommendedName>
</protein>
<dbReference type="AlphaFoldDB" id="A0A2H0TI16"/>
<dbReference type="GO" id="GO:0009384">
    <property type="term" value="F:N-acylmannosamine kinase activity"/>
    <property type="evidence" value="ECO:0007669"/>
    <property type="project" value="TreeGrafter"/>
</dbReference>
<dbReference type="Proteomes" id="UP000229383">
    <property type="component" value="Unassembled WGS sequence"/>
</dbReference>
<evidence type="ECO:0000256" key="1">
    <source>
        <dbReference type="ARBA" id="ARBA00006479"/>
    </source>
</evidence>
<comment type="similarity">
    <text evidence="1">Belongs to the ROK (NagC/XylR) family.</text>
</comment>
<dbReference type="PANTHER" id="PTHR18964">
    <property type="entry name" value="ROK (REPRESSOR, ORF, KINASE) FAMILY"/>
    <property type="match status" value="1"/>
</dbReference>
<evidence type="ECO:0008006" key="4">
    <source>
        <dbReference type="Google" id="ProtNLM"/>
    </source>
</evidence>
<accession>A0A2H0TI16</accession>
<gene>
    <name evidence="2" type="ORF">COU46_01440</name>
</gene>